<proteinExistence type="inferred from homology"/>
<dbReference type="OrthoDB" id="9785673at2"/>
<dbReference type="PANTHER" id="PTHR46429">
    <property type="entry name" value="23S RRNA (GUANOSINE-2'-O-)-METHYLTRANSFERASE RLMB"/>
    <property type="match status" value="1"/>
</dbReference>
<dbReference type="SUPFAM" id="SSF55315">
    <property type="entry name" value="L30e-like"/>
    <property type="match status" value="1"/>
</dbReference>
<keyword evidence="4 6" id="KW-0808">Transferase</keyword>
<dbReference type="Gene3D" id="3.30.1330.30">
    <property type="match status" value="1"/>
</dbReference>
<evidence type="ECO:0000313" key="8">
    <source>
        <dbReference type="EMBL" id="SEQ34682.1"/>
    </source>
</evidence>
<evidence type="ECO:0000259" key="7">
    <source>
        <dbReference type="SMART" id="SM00967"/>
    </source>
</evidence>
<dbReference type="SUPFAM" id="SSF75217">
    <property type="entry name" value="alpha/beta knot"/>
    <property type="match status" value="1"/>
</dbReference>
<dbReference type="GO" id="GO:0003723">
    <property type="term" value="F:RNA binding"/>
    <property type="evidence" value="ECO:0007669"/>
    <property type="project" value="InterPro"/>
</dbReference>
<evidence type="ECO:0000256" key="2">
    <source>
        <dbReference type="ARBA" id="ARBA00022552"/>
    </source>
</evidence>
<dbReference type="NCBIfam" id="TIGR00186">
    <property type="entry name" value="rRNA_methyl_3"/>
    <property type="match status" value="1"/>
</dbReference>
<sequence>MAANDRVFGQHAVEALLSRCPERVRELRVQADRGDGRMRGLLERAAQAGVTVQPVARRELDALAGKVRHQGVMATITPMTPLGEGDLPDMLMALERRGTVPLLLVLDGVTDPHNLGACLRTADGAGVTAVIAPRDRAAGLTPVVRKVASGAADTVPFIQVTNLARTLDLLKTFNLWIVGTCGQADTVLYDADLAGPTALVLGAEGKGMRRLTQDRCDVLVQLPMLGQVDSLNVSVAAGVCLYEAVRQRRIASPVPNG</sequence>
<keyword evidence="3 6" id="KW-0489">Methyltransferase</keyword>
<keyword evidence="9" id="KW-1185">Reference proteome</keyword>
<dbReference type="InterPro" id="IPR029064">
    <property type="entry name" value="Ribosomal_eL30-like_sf"/>
</dbReference>
<dbReference type="Gene3D" id="3.40.1280.10">
    <property type="match status" value="1"/>
</dbReference>
<dbReference type="HAMAP" id="MF_01887">
    <property type="entry name" value="23SrRNA_methyltr_B"/>
    <property type="match status" value="1"/>
</dbReference>
<keyword evidence="5 6" id="KW-0949">S-adenosyl-L-methionine</keyword>
<evidence type="ECO:0000256" key="6">
    <source>
        <dbReference type="HAMAP-Rule" id="MF_01887"/>
    </source>
</evidence>
<dbReference type="Pfam" id="PF00588">
    <property type="entry name" value="SpoU_methylase"/>
    <property type="match status" value="1"/>
</dbReference>
<dbReference type="InterPro" id="IPR024915">
    <property type="entry name" value="23S_rRNA_MeTrfase_RlmB"/>
</dbReference>
<dbReference type="GO" id="GO:0005829">
    <property type="term" value="C:cytosol"/>
    <property type="evidence" value="ECO:0007669"/>
    <property type="project" value="TreeGrafter"/>
</dbReference>
<dbReference type="InterPro" id="IPR013123">
    <property type="entry name" value="SpoU_subst-bd"/>
</dbReference>
<reference evidence="8 9" key="1">
    <citation type="submission" date="2016-10" db="EMBL/GenBank/DDBJ databases">
        <authorList>
            <person name="de Groot N.N."/>
        </authorList>
    </citation>
    <scope>NUCLEOTIDE SEQUENCE [LARGE SCALE GENOMIC DNA]</scope>
    <source>
        <strain evidence="8 9">B7-7</strain>
    </source>
</reference>
<feature type="domain" description="RNA 2-O ribose methyltransferase substrate binding" evidence="7">
    <location>
        <begin position="6"/>
        <end position="82"/>
    </location>
</feature>
<dbReference type="SMART" id="SM00967">
    <property type="entry name" value="SpoU_sub_bind"/>
    <property type="match status" value="1"/>
</dbReference>
<dbReference type="PANTHER" id="PTHR46429:SF1">
    <property type="entry name" value="23S RRNA (GUANOSINE-2'-O-)-METHYLTRANSFERASE RLMB"/>
    <property type="match status" value="1"/>
</dbReference>
<comment type="similarity">
    <text evidence="6">Belongs to the class IV-like SAM-binding methyltransferase superfamily. RNA methyltransferase TrmH family. RlmB subfamily.</text>
</comment>
<organism evidence="8 9">
    <name type="scientific">Ectothiorhodospira magna</name>
    <dbReference type="NCBI Taxonomy" id="867345"/>
    <lineage>
        <taxon>Bacteria</taxon>
        <taxon>Pseudomonadati</taxon>
        <taxon>Pseudomonadota</taxon>
        <taxon>Gammaproteobacteria</taxon>
        <taxon>Chromatiales</taxon>
        <taxon>Ectothiorhodospiraceae</taxon>
        <taxon>Ectothiorhodospira</taxon>
    </lineage>
</organism>
<keyword evidence="1 6" id="KW-0963">Cytoplasm</keyword>
<dbReference type="RefSeq" id="WP_090208537.1">
    <property type="nucleotide sequence ID" value="NZ_FOFO01000025.1"/>
</dbReference>
<keyword evidence="2 6" id="KW-0698">rRNA processing</keyword>
<dbReference type="FunFam" id="3.40.1280.10:FF:000008">
    <property type="entry name" value="Group 3 RNA methyltransferase TrmH"/>
    <property type="match status" value="1"/>
</dbReference>
<evidence type="ECO:0000256" key="1">
    <source>
        <dbReference type="ARBA" id="ARBA00022490"/>
    </source>
</evidence>
<evidence type="ECO:0000256" key="4">
    <source>
        <dbReference type="ARBA" id="ARBA00022679"/>
    </source>
</evidence>
<dbReference type="EMBL" id="FOFO01000025">
    <property type="protein sequence ID" value="SEQ34682.1"/>
    <property type="molecule type" value="Genomic_DNA"/>
</dbReference>
<dbReference type="InterPro" id="IPR029028">
    <property type="entry name" value="Alpha/beta_knot_MTases"/>
</dbReference>
<feature type="binding site" evidence="6">
    <location>
        <position position="231"/>
    </location>
    <ligand>
        <name>S-adenosyl-L-methionine</name>
        <dbReference type="ChEBI" id="CHEBI:59789"/>
    </ligand>
</feature>
<dbReference type="GO" id="GO:0070039">
    <property type="term" value="F:rRNA (guanosine-2'-O-)-methyltransferase activity"/>
    <property type="evidence" value="ECO:0007669"/>
    <property type="project" value="UniProtKB-UniRule"/>
</dbReference>
<dbReference type="InterPro" id="IPR001537">
    <property type="entry name" value="SpoU_MeTrfase"/>
</dbReference>
<gene>
    <name evidence="6" type="primary">rlmB</name>
    <name evidence="8" type="ORF">SAMN05421693_12527</name>
</gene>
<feature type="binding site" evidence="6">
    <location>
        <position position="202"/>
    </location>
    <ligand>
        <name>S-adenosyl-L-methionine</name>
        <dbReference type="ChEBI" id="CHEBI:59789"/>
    </ligand>
</feature>
<protein>
    <recommendedName>
        <fullName evidence="6">23S rRNA (guanosine-2'-O-)-methyltransferase RlmB</fullName>
        <ecNumber evidence="6">2.1.1.185</ecNumber>
    </recommendedName>
    <alternativeName>
        <fullName evidence="6">23S rRNA (guanosine2251 2'-O)-methyltransferase</fullName>
    </alternativeName>
    <alternativeName>
        <fullName evidence="6">23S rRNA Gm2251 2'-O-methyltransferase</fullName>
    </alternativeName>
</protein>
<dbReference type="AlphaFoldDB" id="A0A1H9F9Q0"/>
<dbReference type="Pfam" id="PF08032">
    <property type="entry name" value="SpoU_sub_bind"/>
    <property type="match status" value="1"/>
</dbReference>
<name>A0A1H9F9Q0_9GAMM</name>
<comment type="subcellular location">
    <subcellularLocation>
        <location evidence="6">Cytoplasm</location>
    </subcellularLocation>
</comment>
<comment type="function">
    <text evidence="6">Specifically methylates the ribose of guanosine 2251 in 23S rRNA.</text>
</comment>
<evidence type="ECO:0000313" key="9">
    <source>
        <dbReference type="Proteomes" id="UP000199496"/>
    </source>
</evidence>
<evidence type="ECO:0000256" key="3">
    <source>
        <dbReference type="ARBA" id="ARBA00022603"/>
    </source>
</evidence>
<dbReference type="InterPro" id="IPR004441">
    <property type="entry name" value="rRNA_MeTrfase_TrmH"/>
</dbReference>
<evidence type="ECO:0000256" key="5">
    <source>
        <dbReference type="ARBA" id="ARBA00022691"/>
    </source>
</evidence>
<dbReference type="STRING" id="867345.SAMN05421693_12527"/>
<dbReference type="Proteomes" id="UP000199496">
    <property type="component" value="Unassembled WGS sequence"/>
</dbReference>
<feature type="binding site" evidence="6">
    <location>
        <position position="222"/>
    </location>
    <ligand>
        <name>S-adenosyl-L-methionine</name>
        <dbReference type="ChEBI" id="CHEBI:59789"/>
    </ligand>
</feature>
<dbReference type="EC" id="2.1.1.185" evidence="6"/>
<dbReference type="CDD" id="cd18103">
    <property type="entry name" value="SpoU-like_RlmB"/>
    <property type="match status" value="1"/>
</dbReference>
<comment type="catalytic activity">
    <reaction evidence="6">
        <text>guanosine(2251) in 23S rRNA + S-adenosyl-L-methionine = 2'-O-methylguanosine(2251) in 23S rRNA + S-adenosyl-L-homocysteine + H(+)</text>
        <dbReference type="Rhea" id="RHEA:24140"/>
        <dbReference type="Rhea" id="RHEA-COMP:10239"/>
        <dbReference type="Rhea" id="RHEA-COMP:10241"/>
        <dbReference type="ChEBI" id="CHEBI:15378"/>
        <dbReference type="ChEBI" id="CHEBI:57856"/>
        <dbReference type="ChEBI" id="CHEBI:59789"/>
        <dbReference type="ChEBI" id="CHEBI:74269"/>
        <dbReference type="ChEBI" id="CHEBI:74445"/>
        <dbReference type="EC" id="2.1.1.185"/>
    </reaction>
</comment>
<accession>A0A1H9F9Q0</accession>
<dbReference type="InterPro" id="IPR029026">
    <property type="entry name" value="tRNA_m1G_MTases_N"/>
</dbReference>